<accession>A0A4R1F5X3</accession>
<dbReference type="GO" id="GO:0043633">
    <property type="term" value="P:polyadenylation-dependent RNA catabolic process"/>
    <property type="evidence" value="ECO:0007669"/>
    <property type="project" value="InterPro"/>
</dbReference>
<dbReference type="InterPro" id="IPR052191">
    <property type="entry name" value="tRNA_ntf/polyA_polymerase_I"/>
</dbReference>
<evidence type="ECO:0000256" key="2">
    <source>
        <dbReference type="ARBA" id="ARBA00022679"/>
    </source>
</evidence>
<comment type="catalytic activity">
    <reaction evidence="7">
        <text>RNA(n) + ATP = RNA(n)-3'-adenine ribonucleotide + diphosphate</text>
        <dbReference type="Rhea" id="RHEA:11332"/>
        <dbReference type="Rhea" id="RHEA-COMP:14527"/>
        <dbReference type="Rhea" id="RHEA-COMP:17347"/>
        <dbReference type="ChEBI" id="CHEBI:30616"/>
        <dbReference type="ChEBI" id="CHEBI:33019"/>
        <dbReference type="ChEBI" id="CHEBI:140395"/>
        <dbReference type="ChEBI" id="CHEBI:173115"/>
        <dbReference type="EC" id="2.7.7.19"/>
    </reaction>
</comment>
<dbReference type="SUPFAM" id="SSF81301">
    <property type="entry name" value="Nucleotidyltransferase"/>
    <property type="match status" value="1"/>
</dbReference>
<feature type="domain" description="Polymerase A arginine-rich C-terminal" evidence="10">
    <location>
        <begin position="313"/>
        <end position="426"/>
    </location>
</feature>
<dbReference type="Gene3D" id="1.10.3090.10">
    <property type="entry name" value="cca-adding enzyme, domain 2"/>
    <property type="match status" value="1"/>
</dbReference>
<dbReference type="InterPro" id="IPR010206">
    <property type="entry name" value="PolA_pol_I"/>
</dbReference>
<evidence type="ECO:0000256" key="1">
    <source>
        <dbReference type="ARBA" id="ARBA00022664"/>
    </source>
</evidence>
<keyword evidence="6 7" id="KW-0804">Transcription</keyword>
<reference evidence="12 13" key="1">
    <citation type="submission" date="2019-03" db="EMBL/GenBank/DDBJ databases">
        <title>Genomic Encyclopedia of Type Strains, Phase IV (KMG-IV): sequencing the most valuable type-strain genomes for metagenomic binning, comparative biology and taxonomic classification.</title>
        <authorList>
            <person name="Goeker M."/>
        </authorList>
    </citation>
    <scope>NUCLEOTIDE SEQUENCE [LARGE SCALE GENOMIC DNA]</scope>
    <source>
        <strain evidence="12 13">DSM 24830</strain>
    </source>
</reference>
<keyword evidence="5 7" id="KW-0694">RNA-binding</keyword>
<keyword evidence="3 7" id="KW-0547">Nucleotide-binding</keyword>
<organism evidence="12 13">
    <name type="scientific">Cocleimonas flava</name>
    <dbReference type="NCBI Taxonomy" id="634765"/>
    <lineage>
        <taxon>Bacteria</taxon>
        <taxon>Pseudomonadati</taxon>
        <taxon>Pseudomonadota</taxon>
        <taxon>Gammaproteobacteria</taxon>
        <taxon>Thiotrichales</taxon>
        <taxon>Thiotrichaceae</taxon>
        <taxon>Cocleimonas</taxon>
    </lineage>
</organism>
<dbReference type="HAMAP" id="MF_00957">
    <property type="entry name" value="PolyA_pol"/>
    <property type="match status" value="1"/>
</dbReference>
<comment type="function">
    <text evidence="7">Adds poly(A) tail to the 3' end of many RNAs, which usually targets these RNAs for decay. Plays a significant role in the global control of gene expression, through influencing the rate of transcript degradation, and in the general RNA quality control.</text>
</comment>
<feature type="domain" description="tRNA nucleotidyltransferase/poly(A) polymerase RNA and SrmB- binding" evidence="11">
    <location>
        <begin position="191"/>
        <end position="252"/>
    </location>
</feature>
<dbReference type="EMBL" id="SMFQ01000002">
    <property type="protein sequence ID" value="TCJ89373.1"/>
    <property type="molecule type" value="Genomic_DNA"/>
</dbReference>
<dbReference type="AlphaFoldDB" id="A0A4R1F5X3"/>
<dbReference type="Pfam" id="PF12626">
    <property type="entry name" value="PolyA_pol_arg_C"/>
    <property type="match status" value="1"/>
</dbReference>
<dbReference type="PANTHER" id="PTHR43051">
    <property type="entry name" value="POLYNUCLEOTIDE ADENYLYLTRANSFERASE FAMILY PROTEIN"/>
    <property type="match status" value="1"/>
</dbReference>
<evidence type="ECO:0000259" key="10">
    <source>
        <dbReference type="Pfam" id="PF12626"/>
    </source>
</evidence>
<dbReference type="PANTHER" id="PTHR43051:SF1">
    <property type="entry name" value="POLYNUCLEOTIDE ADENYLYLTRANSFERASE FAMILY PROTEIN"/>
    <property type="match status" value="1"/>
</dbReference>
<dbReference type="Proteomes" id="UP000294887">
    <property type="component" value="Unassembled WGS sequence"/>
</dbReference>
<dbReference type="InterPro" id="IPR025866">
    <property type="entry name" value="PolyA_pol_arg_C_dom"/>
</dbReference>
<proteinExistence type="inferred from homology"/>
<evidence type="ECO:0000256" key="6">
    <source>
        <dbReference type="ARBA" id="ARBA00023163"/>
    </source>
</evidence>
<evidence type="ECO:0000259" key="9">
    <source>
        <dbReference type="Pfam" id="PF01743"/>
    </source>
</evidence>
<sequence length="429" mass="48925">MSSVTKIPASEHGINPREIDKKARTILKSLTDAGYEAYLVGGGVRDLLLGFHPKDFDIATSATPEQVKEVLPSTRIIGRRFRLAHVHFGREYFEVATFRAPHDDSDKGQVGQHGRIIHDNVYGTVLEDAYRRDFSINALFYDLQKGEVLDFVGAMEDLEKRQLRMIGDPVVRYREDPVRMIRAIRFAAKLGLSIEPASEAPIRELSSLLGNIAPARLFDEALKLFHSGQAIKTLELLREYHLLEYLFPQAEKSLNEDMDNDGNEGSYTKLVYAALTNTDKRIRADMPVTPAFLFAVMLWKRVREGSIMYRELGNPALQSVHLAASDAFGEQVKCISVPRRFSNMTREIWTLQGLFPFKNERRVLRFLEHKRFRAAYDFMCLRVRAGELPEEECEWWTLIQEVDAAEKKAMCLAASPGKSKSRSKRRKNG</sequence>
<dbReference type="InterPro" id="IPR002646">
    <property type="entry name" value="PolA_pol_head_dom"/>
</dbReference>
<dbReference type="RefSeq" id="WP_131905005.1">
    <property type="nucleotide sequence ID" value="NZ_BAAAFU010000008.1"/>
</dbReference>
<evidence type="ECO:0000256" key="3">
    <source>
        <dbReference type="ARBA" id="ARBA00022741"/>
    </source>
</evidence>
<evidence type="ECO:0000256" key="5">
    <source>
        <dbReference type="ARBA" id="ARBA00022884"/>
    </source>
</evidence>
<evidence type="ECO:0000313" key="12">
    <source>
        <dbReference type="EMBL" id="TCJ89373.1"/>
    </source>
</evidence>
<comment type="similarity">
    <text evidence="7 8">Belongs to the tRNA nucleotidyltransferase/poly(A) polymerase family.</text>
</comment>
<evidence type="ECO:0000256" key="8">
    <source>
        <dbReference type="RuleBase" id="RU003953"/>
    </source>
</evidence>
<feature type="active site" evidence="7">
    <location>
        <position position="55"/>
    </location>
</feature>
<protein>
    <recommendedName>
        <fullName evidence="7">Poly(A) polymerase I</fullName>
        <shortName evidence="7">PAP I</shortName>
        <ecNumber evidence="7">2.7.7.19</ecNumber>
    </recommendedName>
</protein>
<comment type="caution">
    <text evidence="12">The sequence shown here is derived from an EMBL/GenBank/DDBJ whole genome shotgun (WGS) entry which is preliminary data.</text>
</comment>
<feature type="domain" description="Poly A polymerase head" evidence="9">
    <location>
        <begin position="37"/>
        <end position="164"/>
    </location>
</feature>
<dbReference type="GO" id="GO:0005524">
    <property type="term" value="F:ATP binding"/>
    <property type="evidence" value="ECO:0007669"/>
    <property type="project" value="UniProtKB-UniRule"/>
</dbReference>
<dbReference type="GO" id="GO:0003723">
    <property type="term" value="F:RNA binding"/>
    <property type="evidence" value="ECO:0007669"/>
    <property type="project" value="UniProtKB-UniRule"/>
</dbReference>
<keyword evidence="2 7" id="KW-0808">Transferase</keyword>
<evidence type="ECO:0000313" key="13">
    <source>
        <dbReference type="Proteomes" id="UP000294887"/>
    </source>
</evidence>
<dbReference type="EC" id="2.7.7.19" evidence="7"/>
<dbReference type="CDD" id="cd05398">
    <property type="entry name" value="NT_ClassII-CCAase"/>
    <property type="match status" value="1"/>
</dbReference>
<dbReference type="NCBIfam" id="TIGR01942">
    <property type="entry name" value="pcnB"/>
    <property type="match status" value="1"/>
</dbReference>
<feature type="active site" evidence="7">
    <location>
        <position position="133"/>
    </location>
</feature>
<dbReference type="Gene3D" id="3.30.460.10">
    <property type="entry name" value="Beta Polymerase, domain 2"/>
    <property type="match status" value="1"/>
</dbReference>
<dbReference type="SUPFAM" id="SSF81891">
    <property type="entry name" value="Poly A polymerase C-terminal region-like"/>
    <property type="match status" value="1"/>
</dbReference>
<dbReference type="Pfam" id="PF12627">
    <property type="entry name" value="PolyA_pol_RNAbd"/>
    <property type="match status" value="1"/>
</dbReference>
<dbReference type="GO" id="GO:0006397">
    <property type="term" value="P:mRNA processing"/>
    <property type="evidence" value="ECO:0007669"/>
    <property type="project" value="UniProtKB-KW"/>
</dbReference>
<name>A0A4R1F5X3_9GAMM</name>
<dbReference type="InterPro" id="IPR043519">
    <property type="entry name" value="NT_sf"/>
</dbReference>
<evidence type="ECO:0000256" key="4">
    <source>
        <dbReference type="ARBA" id="ARBA00022840"/>
    </source>
</evidence>
<evidence type="ECO:0000259" key="11">
    <source>
        <dbReference type="Pfam" id="PF12627"/>
    </source>
</evidence>
<dbReference type="OrthoDB" id="9805698at2"/>
<feature type="active site" evidence="7">
    <location>
        <position position="57"/>
    </location>
</feature>
<keyword evidence="1 7" id="KW-0507">mRNA processing</keyword>
<dbReference type="GO" id="GO:1990817">
    <property type="term" value="F:poly(A) RNA polymerase activity"/>
    <property type="evidence" value="ECO:0007669"/>
    <property type="project" value="UniProtKB-UniRule"/>
</dbReference>
<keyword evidence="4 7" id="KW-0067">ATP-binding</keyword>
<keyword evidence="13" id="KW-1185">Reference proteome</keyword>
<dbReference type="Pfam" id="PF01743">
    <property type="entry name" value="PolyA_pol"/>
    <property type="match status" value="1"/>
</dbReference>
<evidence type="ECO:0000256" key="7">
    <source>
        <dbReference type="HAMAP-Rule" id="MF_00957"/>
    </source>
</evidence>
<dbReference type="InterPro" id="IPR032828">
    <property type="entry name" value="PolyA_RNA-bd"/>
</dbReference>
<gene>
    <name evidence="7" type="primary">pcnB</name>
    <name evidence="12" type="ORF">EV695_1237</name>
</gene>